<evidence type="ECO:0000313" key="1">
    <source>
        <dbReference type="EMBL" id="KKQ69082.1"/>
    </source>
</evidence>
<dbReference type="InterPro" id="IPR036439">
    <property type="entry name" value="Dockerin_dom_sf"/>
</dbReference>
<sequence length="319" mass="34248">MKLGKIVGFFVMSILFGLMTGEVGAVESCMWCGTSCIERDPNVRYNCLSVEPPEGKECLLLNNSCVIKEVASKVTPVIKPVATGVVGEAGVTCMWCGTNCIVKVPNVRYNCVDILPPEGQECVAVNNSCVIKMSRVTPVVKPVISGSVSCFKCQNGALLGHNLGNANCDGTVDRSDYGFWKNEFMLQKRGLVENTKFMADFNCDGKTNMRDFAIWKVGYLVSRFKAVVTSAISPAASGVIKNPTIIPKNTPISTPKILPVITEVVKVPTISPKIIPGVTCVPRPDCLDAAVPCKLVEPADGWCPKSIVTTGPVIDVKND</sequence>
<evidence type="ECO:0008006" key="3">
    <source>
        <dbReference type="Google" id="ProtNLM"/>
    </source>
</evidence>
<dbReference type="AlphaFoldDB" id="A0A0G0JQT2"/>
<dbReference type="EMBL" id="LBUT01000019">
    <property type="protein sequence ID" value="KKQ69082.1"/>
    <property type="molecule type" value="Genomic_DNA"/>
</dbReference>
<dbReference type="InterPro" id="IPR002105">
    <property type="entry name" value="Dockerin_1_rpt"/>
</dbReference>
<accession>A0A0G0JQT2</accession>
<dbReference type="Pfam" id="PF00404">
    <property type="entry name" value="Dockerin_1"/>
    <property type="match status" value="1"/>
</dbReference>
<dbReference type="STRING" id="1618490.US90_C0019G0004"/>
<gene>
    <name evidence="1" type="ORF">US90_C0019G0004</name>
</gene>
<name>A0A0G0JQT2_9BACT</name>
<reference evidence="1 2" key="1">
    <citation type="journal article" date="2015" name="Nature">
        <title>rRNA introns, odd ribosomes, and small enigmatic genomes across a large radiation of phyla.</title>
        <authorList>
            <person name="Brown C.T."/>
            <person name="Hug L.A."/>
            <person name="Thomas B.C."/>
            <person name="Sharon I."/>
            <person name="Castelle C.J."/>
            <person name="Singh A."/>
            <person name="Wilkins M.J."/>
            <person name="Williams K.H."/>
            <person name="Banfield J.F."/>
        </authorList>
    </citation>
    <scope>NUCLEOTIDE SEQUENCE [LARGE SCALE GENOMIC DNA]</scope>
</reference>
<comment type="caution">
    <text evidence="1">The sequence shown here is derived from an EMBL/GenBank/DDBJ whole genome shotgun (WGS) entry which is preliminary data.</text>
</comment>
<dbReference type="Gene3D" id="1.10.1330.10">
    <property type="entry name" value="Dockerin domain"/>
    <property type="match status" value="1"/>
</dbReference>
<dbReference type="GO" id="GO:0000272">
    <property type="term" value="P:polysaccharide catabolic process"/>
    <property type="evidence" value="ECO:0007669"/>
    <property type="project" value="InterPro"/>
</dbReference>
<dbReference type="SUPFAM" id="SSF63446">
    <property type="entry name" value="Type I dockerin domain"/>
    <property type="match status" value="1"/>
</dbReference>
<organism evidence="1 2">
    <name type="scientific">Candidatus Shapirobacteria bacterium GW2011_GWE2_38_30</name>
    <dbReference type="NCBI Taxonomy" id="1618490"/>
    <lineage>
        <taxon>Bacteria</taxon>
        <taxon>Candidatus Shapironibacteriota</taxon>
    </lineage>
</organism>
<proteinExistence type="predicted"/>
<evidence type="ECO:0000313" key="2">
    <source>
        <dbReference type="Proteomes" id="UP000034406"/>
    </source>
</evidence>
<dbReference type="GO" id="GO:0004553">
    <property type="term" value="F:hydrolase activity, hydrolyzing O-glycosyl compounds"/>
    <property type="evidence" value="ECO:0007669"/>
    <property type="project" value="InterPro"/>
</dbReference>
<dbReference type="Proteomes" id="UP000034406">
    <property type="component" value="Unassembled WGS sequence"/>
</dbReference>
<protein>
    <recommendedName>
        <fullName evidence="3">Dockerin domain-containing protein</fullName>
    </recommendedName>
</protein>